<organism evidence="1">
    <name type="scientific">Borely moumouvirus</name>
    <dbReference type="NCBI Taxonomy" id="2712067"/>
    <lineage>
        <taxon>Viruses</taxon>
        <taxon>Varidnaviria</taxon>
        <taxon>Bamfordvirae</taxon>
        <taxon>Nucleocytoviricota</taxon>
        <taxon>Megaviricetes</taxon>
        <taxon>Imitervirales</taxon>
        <taxon>Mimiviridae</taxon>
        <taxon>Megamimivirinae</taxon>
        <taxon>Moumouvirus</taxon>
    </lineage>
</organism>
<protein>
    <submittedName>
        <fullName evidence="1">Uncharacterized protein</fullName>
    </submittedName>
</protein>
<proteinExistence type="predicted"/>
<accession>A0A6G6ABY9</accession>
<dbReference type="EMBL" id="MN175499">
    <property type="protein sequence ID" value="QID05838.1"/>
    <property type="molecule type" value="Genomic_DNA"/>
</dbReference>
<sequence length="144" mass="16957">MNTITYTLNNGIPTFQAASQNLILGTMTQEREILEFTDNQKIEIRLGNQLIGWLIWDNRCGGQKPYWRGYMIVPPSKTEIFNLIDEYSESEKLGLPLFDFQNRVANSTNIIGWDYCHGQTKHYNLIDACNDMWKTWNYIMYEMQ</sequence>
<reference evidence="1" key="1">
    <citation type="submission" date="2019-07" db="EMBL/GenBank/DDBJ databases">
        <title>The discovery of a new lineage B mimivirus raises questions about particles surface fibrils.</title>
        <authorList>
            <person name="Silva L.K.S."/>
            <person name="Rodrigues R.A.L."/>
            <person name="Andrade A.C.S.P."/>
            <person name="Hikida H."/>
            <person name="Andreani J."/>
            <person name="Levasseur A."/>
            <person name="La Scola B."/>
            <person name="Abrahao J.S."/>
        </authorList>
    </citation>
    <scope>NUCLEOTIDE SEQUENCE</scope>
    <source>
        <strain evidence="1">B60</strain>
    </source>
</reference>
<name>A0A6G6ABY9_9VIRU</name>
<evidence type="ECO:0000313" key="1">
    <source>
        <dbReference type="EMBL" id="QID05838.1"/>
    </source>
</evidence>